<feature type="domain" description="G-protein coupled receptors family 1 profile" evidence="8">
    <location>
        <begin position="848"/>
        <end position="1114"/>
    </location>
</feature>
<dbReference type="AlphaFoldDB" id="A0A9P0FES8"/>
<name>A0A9P0FES8_BRAAE</name>
<dbReference type="GO" id="GO:0007166">
    <property type="term" value="P:cell surface receptor signaling pathway"/>
    <property type="evidence" value="ECO:0007669"/>
    <property type="project" value="InterPro"/>
</dbReference>
<proteinExistence type="predicted"/>
<dbReference type="InterPro" id="IPR017981">
    <property type="entry name" value="GPCR_2-like_7TM"/>
</dbReference>
<evidence type="ECO:0000259" key="7">
    <source>
        <dbReference type="PROSITE" id="PS50261"/>
    </source>
</evidence>
<evidence type="ECO:0000259" key="8">
    <source>
        <dbReference type="PROSITE" id="PS50262"/>
    </source>
</evidence>
<dbReference type="Gene3D" id="2.60.220.50">
    <property type="match status" value="1"/>
</dbReference>
<feature type="transmembrane region" description="Helical" evidence="5">
    <location>
        <begin position="1018"/>
        <end position="1045"/>
    </location>
</feature>
<evidence type="ECO:0000256" key="1">
    <source>
        <dbReference type="ARBA" id="ARBA00004141"/>
    </source>
</evidence>
<evidence type="ECO:0000256" key="6">
    <source>
        <dbReference type="SAM" id="SignalP"/>
    </source>
</evidence>
<dbReference type="PROSITE" id="PS50262">
    <property type="entry name" value="G_PROTEIN_RECEP_F1_2"/>
    <property type="match status" value="1"/>
</dbReference>
<evidence type="ECO:0000313" key="9">
    <source>
        <dbReference type="EMBL" id="CAH0553113.1"/>
    </source>
</evidence>
<feature type="transmembrane region" description="Helical" evidence="5">
    <location>
        <begin position="1096"/>
        <end position="1117"/>
    </location>
</feature>
<protein>
    <submittedName>
        <fullName evidence="9">Uncharacterized protein</fullName>
    </submittedName>
</protein>
<feature type="transmembrane region" description="Helical" evidence="5">
    <location>
        <begin position="1065"/>
        <end position="1090"/>
    </location>
</feature>
<dbReference type="PANTHER" id="PTHR47767">
    <property type="entry name" value="ADHESION G PROTEIN-COUPLED RECEPTOR G7"/>
    <property type="match status" value="1"/>
</dbReference>
<keyword evidence="4 5" id="KW-0472">Membrane</keyword>
<evidence type="ECO:0000256" key="4">
    <source>
        <dbReference type="ARBA" id="ARBA00023136"/>
    </source>
</evidence>
<dbReference type="OrthoDB" id="10037534at2759"/>
<reference evidence="9" key="1">
    <citation type="submission" date="2021-12" db="EMBL/GenBank/DDBJ databases">
        <authorList>
            <person name="King R."/>
        </authorList>
    </citation>
    <scope>NUCLEOTIDE SEQUENCE</scope>
</reference>
<dbReference type="InterPro" id="IPR046338">
    <property type="entry name" value="GAIN_dom_sf"/>
</dbReference>
<dbReference type="InterPro" id="IPR053066">
    <property type="entry name" value="ADGR_G7"/>
</dbReference>
<evidence type="ECO:0000256" key="5">
    <source>
        <dbReference type="SAM" id="Phobius"/>
    </source>
</evidence>
<accession>A0A9P0FES8</accession>
<keyword evidence="6" id="KW-0732">Signal</keyword>
<dbReference type="Pfam" id="PF01825">
    <property type="entry name" value="GPS"/>
    <property type="match status" value="1"/>
</dbReference>
<feature type="signal peptide" evidence="6">
    <location>
        <begin position="1"/>
        <end position="23"/>
    </location>
</feature>
<keyword evidence="10" id="KW-1185">Reference proteome</keyword>
<dbReference type="Gene3D" id="1.20.1070.10">
    <property type="entry name" value="Rhodopsin 7-helix transmembrane proteins"/>
    <property type="match status" value="1"/>
</dbReference>
<dbReference type="InterPro" id="IPR000832">
    <property type="entry name" value="GPCR_2_secretin-like"/>
</dbReference>
<feature type="transmembrane region" description="Helical" evidence="5">
    <location>
        <begin position="869"/>
        <end position="895"/>
    </location>
</feature>
<dbReference type="CDD" id="cd15040">
    <property type="entry name" value="7tmB2_Adhesion"/>
    <property type="match status" value="1"/>
</dbReference>
<dbReference type="EMBL" id="OV121134">
    <property type="protein sequence ID" value="CAH0553113.1"/>
    <property type="molecule type" value="Genomic_DNA"/>
</dbReference>
<sequence length="1137" mass="132041">MCNSENFKCLLLFSAVFINFANSSYKTCQSEKSKTSNVTWIYQKRTNYITYSHPPCLDVNNKLILRECKNGTWIPKNPAKCHTIISDNKNCPNYFIETDVCTIVTRPLHWYERCTELSNKVNSKQLQPKPNENLIWLYAKRRVKYGPYEYMTIDSKHGQILSLNYAIHNTDDLFNKDCLLLHPILNNLVPEYCHKLHPHICIFKKNTTNVICPKGCTSAGIGSGKCYCKKYNTDCNNYATIETPYDKHLLSHFVDQEVCKINNSQIISRNVWQTLNENTNCSICVTDIKYIVNSSSVTPKLVLNFAEKRNKIFLVLYSPEAIFKILNTEAIYCYTDASEDFLKKTLKIEKINKSKNRETLGVQEESVNLYKVEMELYMGRYWCEAHKQTDFNDIVSSNYVIAYKNKKGNEFALRLYIDKVCQQFDCGDFVNIQFTKFIPPQLYEIFKKSDPVIRVMEVYDFNLNMETVDLLLHVTTNKENKIIEEFYKYKNRLLSVNLNISYFRTVEYCIPTKNHLDGVYLSWPLTKIHESTLPNEICNYQDPPNRICEGHFLTGAVWSNIFGQWKLKEEPSEITKMLYNMTTSNNSNKNLKNITKEIKNNSLNSMDVYYALKVLENVDKNDNLIDDVTNSAVEIVDEISEAKTEVVLQTQQIFNSSDKLIDKIENILVKTKYNLSSAYIFTRKNILIFMTNPFLSNYSGLSIYTNYSQVIRNRGETFSNILNKEDLLLSVYVPETILENIYNNTNGDVINVRLLIIVYKNDKFFSGKDKKPKSPIISVNIPNFGSYLINSLPILFRDKSNHEYRECGFWDYGKRGEHHKGRWSTIGGNFLGKLVDNEDIYICTFSHLTHFALLILEDYTDLTQGLNYFYLRLITIIGLLLTIIGLLGVLLTAMFFQNWRARPGTKILINLSTAITFQALSVQLMDKESVHSYMGCLTTGMLLHYMVISKFLWMLIYAYLQYLRFVKVLGPMPNRLVLKSVLFGWGLGLIPVISVTIFDSNIYKNNEEFICYPRGLSLYLGILLPITVIVLINLVIFGVVMFEVWNRKIESQGKSVDSNKLQIKLSILLFIIFGIPWVFGIIAEIVQFYWIKMFFIYLFCVTATIEQFILFIFYVALNKETQKKWIVIIKKNKLNNL</sequence>
<comment type="subcellular location">
    <subcellularLocation>
        <location evidence="1">Membrane</location>
        <topology evidence="1">Multi-pass membrane protein</topology>
    </subcellularLocation>
</comment>
<feature type="chain" id="PRO_5040474266" evidence="6">
    <location>
        <begin position="24"/>
        <end position="1137"/>
    </location>
</feature>
<dbReference type="GO" id="GO:0016020">
    <property type="term" value="C:membrane"/>
    <property type="evidence" value="ECO:0007669"/>
    <property type="project" value="UniProtKB-SubCell"/>
</dbReference>
<feature type="domain" description="G-protein coupled receptors family 2 profile 2" evidence="7">
    <location>
        <begin position="871"/>
        <end position="1118"/>
    </location>
</feature>
<evidence type="ECO:0000256" key="2">
    <source>
        <dbReference type="ARBA" id="ARBA00022692"/>
    </source>
</evidence>
<evidence type="ECO:0000313" key="10">
    <source>
        <dbReference type="Proteomes" id="UP001154078"/>
    </source>
</evidence>
<dbReference type="InterPro" id="IPR017452">
    <property type="entry name" value="GPCR_Rhodpsn_7TM"/>
</dbReference>
<feature type="transmembrane region" description="Helical" evidence="5">
    <location>
        <begin position="937"/>
        <end position="960"/>
    </location>
</feature>
<dbReference type="PROSITE" id="PS50261">
    <property type="entry name" value="G_PROTEIN_RECEP_F2_4"/>
    <property type="match status" value="1"/>
</dbReference>
<dbReference type="GO" id="GO:0004930">
    <property type="term" value="F:G protein-coupled receptor activity"/>
    <property type="evidence" value="ECO:0007669"/>
    <property type="project" value="InterPro"/>
</dbReference>
<dbReference type="SUPFAM" id="SSF81321">
    <property type="entry name" value="Family A G protein-coupled receptor-like"/>
    <property type="match status" value="1"/>
</dbReference>
<evidence type="ECO:0000256" key="3">
    <source>
        <dbReference type="ARBA" id="ARBA00022989"/>
    </source>
</evidence>
<dbReference type="Pfam" id="PF00002">
    <property type="entry name" value="7tm_2"/>
    <property type="match status" value="1"/>
</dbReference>
<keyword evidence="3 5" id="KW-1133">Transmembrane helix</keyword>
<feature type="transmembrane region" description="Helical" evidence="5">
    <location>
        <begin position="907"/>
        <end position="925"/>
    </location>
</feature>
<gene>
    <name evidence="9" type="ORF">MELIAE_LOCUS5203</name>
</gene>
<organism evidence="9 10">
    <name type="scientific">Brassicogethes aeneus</name>
    <name type="common">Rape pollen beetle</name>
    <name type="synonym">Meligethes aeneus</name>
    <dbReference type="NCBI Taxonomy" id="1431903"/>
    <lineage>
        <taxon>Eukaryota</taxon>
        <taxon>Metazoa</taxon>
        <taxon>Ecdysozoa</taxon>
        <taxon>Arthropoda</taxon>
        <taxon>Hexapoda</taxon>
        <taxon>Insecta</taxon>
        <taxon>Pterygota</taxon>
        <taxon>Neoptera</taxon>
        <taxon>Endopterygota</taxon>
        <taxon>Coleoptera</taxon>
        <taxon>Polyphaga</taxon>
        <taxon>Cucujiformia</taxon>
        <taxon>Nitidulidae</taxon>
        <taxon>Meligethinae</taxon>
        <taxon>Brassicogethes</taxon>
    </lineage>
</organism>
<keyword evidence="2 5" id="KW-0812">Transmembrane</keyword>
<dbReference type="Proteomes" id="UP001154078">
    <property type="component" value="Chromosome 3"/>
</dbReference>
<dbReference type="InterPro" id="IPR000203">
    <property type="entry name" value="GPS"/>
</dbReference>
<dbReference type="PANTHER" id="PTHR47767:SF1">
    <property type="entry name" value="ADHESION G PROTEIN-COUPLED RECEPTOR G7"/>
    <property type="match status" value="1"/>
</dbReference>
<feature type="transmembrane region" description="Helical" evidence="5">
    <location>
        <begin position="981"/>
        <end position="998"/>
    </location>
</feature>